<keyword evidence="3" id="KW-1185">Reference proteome</keyword>
<dbReference type="EMBL" id="JAUHJS010000003">
    <property type="protein sequence ID" value="MDN4165329.1"/>
    <property type="molecule type" value="Genomic_DNA"/>
</dbReference>
<protein>
    <submittedName>
        <fullName evidence="2">Uncharacterized protein</fullName>
    </submittedName>
</protein>
<name>A0ABT8F4Y5_9BACT</name>
<proteinExistence type="predicted"/>
<dbReference type="Gene3D" id="1.20.5.1700">
    <property type="match status" value="1"/>
</dbReference>
<evidence type="ECO:0000313" key="3">
    <source>
        <dbReference type="Proteomes" id="UP001168552"/>
    </source>
</evidence>
<dbReference type="Proteomes" id="UP001168552">
    <property type="component" value="Unassembled WGS sequence"/>
</dbReference>
<feature type="coiled-coil region" evidence="1">
    <location>
        <begin position="8"/>
        <end position="53"/>
    </location>
</feature>
<dbReference type="RefSeq" id="WP_320003854.1">
    <property type="nucleotide sequence ID" value="NZ_JAUHJS010000003.1"/>
</dbReference>
<reference evidence="2" key="1">
    <citation type="submission" date="2023-06" db="EMBL/GenBank/DDBJ databases">
        <title>Cytophagales bacterium Strain LB-30, isolated from soil.</title>
        <authorList>
            <person name="Liu B."/>
        </authorList>
    </citation>
    <scope>NUCLEOTIDE SEQUENCE</scope>
    <source>
        <strain evidence="2">LB-30</strain>
    </source>
</reference>
<comment type="caution">
    <text evidence="2">The sequence shown here is derived from an EMBL/GenBank/DDBJ whole genome shotgun (WGS) entry which is preliminary data.</text>
</comment>
<keyword evidence="1" id="KW-0175">Coiled coil</keyword>
<organism evidence="2 3">
    <name type="scientific">Shiella aurantiaca</name>
    <dbReference type="NCBI Taxonomy" id="3058365"/>
    <lineage>
        <taxon>Bacteria</taxon>
        <taxon>Pseudomonadati</taxon>
        <taxon>Bacteroidota</taxon>
        <taxon>Cytophagia</taxon>
        <taxon>Cytophagales</taxon>
        <taxon>Shiellaceae</taxon>
        <taxon>Shiella</taxon>
    </lineage>
</organism>
<evidence type="ECO:0000256" key="1">
    <source>
        <dbReference type="SAM" id="Coils"/>
    </source>
</evidence>
<accession>A0ABT8F4Y5</accession>
<evidence type="ECO:0000313" key="2">
    <source>
        <dbReference type="EMBL" id="MDN4165329.1"/>
    </source>
</evidence>
<gene>
    <name evidence="2" type="ORF">QWY31_07440</name>
</gene>
<sequence>MEVSPEQYLKLEEELHEAREEIDRLKLNYKESLACLKEEINYLKEQLLAQRNMLGDTLDYALRLQKELGEIKKEITTRAIR</sequence>